<dbReference type="GO" id="GO:0008270">
    <property type="term" value="F:zinc ion binding"/>
    <property type="evidence" value="ECO:0007669"/>
    <property type="project" value="UniProtKB-UniRule"/>
</dbReference>
<organism evidence="9 10">
    <name type="scientific">Marine Group III euryarchaeote CG-Bathy1</name>
    <dbReference type="NCBI Taxonomy" id="1889001"/>
    <lineage>
        <taxon>Archaea</taxon>
        <taxon>Methanobacteriati</taxon>
        <taxon>Thermoplasmatota</taxon>
        <taxon>Thermoplasmata</taxon>
        <taxon>Candidatus Thermoprofundales</taxon>
    </lineage>
</organism>
<feature type="binding site" evidence="7">
    <location>
        <position position="113"/>
    </location>
    <ligand>
        <name>substrate</name>
    </ligand>
</feature>
<dbReference type="SUPFAM" id="SSF88802">
    <property type="entry name" value="Pre-PUA domain"/>
    <property type="match status" value="1"/>
</dbReference>
<feature type="active site" description="Nucleophile" evidence="7">
    <location>
        <position position="78"/>
    </location>
</feature>
<comment type="caution">
    <text evidence="9">The sequence shown here is derived from an EMBL/GenBank/DDBJ whole genome shotgun (WGS) entry which is preliminary data.</text>
</comment>
<dbReference type="InterPro" id="IPR036974">
    <property type="entry name" value="PUA_sf"/>
</dbReference>
<evidence type="ECO:0000259" key="8">
    <source>
        <dbReference type="SMART" id="SM00359"/>
    </source>
</evidence>
<name>A0A1J5T0S0_9ARCH</name>
<comment type="similarity">
    <text evidence="7">Belongs to the archaeosine tRNA-ribosyltransferase family.</text>
</comment>
<evidence type="ECO:0000256" key="5">
    <source>
        <dbReference type="ARBA" id="ARBA00022723"/>
    </source>
</evidence>
<dbReference type="HAMAP" id="MF_01634">
    <property type="entry name" value="TgtA_arch"/>
    <property type="match status" value="1"/>
</dbReference>
<evidence type="ECO:0000256" key="7">
    <source>
        <dbReference type="HAMAP-Rule" id="MF_01634"/>
    </source>
</evidence>
<keyword evidence="3 7" id="KW-0808">Transferase</keyword>
<dbReference type="AlphaFoldDB" id="A0A1J5T0S0"/>
<sequence length="560" mass="63737">MGRLGELQTPHGVIETPTLLPVVNPKKLTLSVNELEECGATSLITNSYLIWKEEEFRERATKEGVHGLLDWDKPIMTDSGTFQAYMYGEVEVLPEEIIEFQKKIGTDIGTMLDVFTIPKTNFSDAEKELEETDKRMKVAAEMKGEMALNGTIQGGLHMDLRSRAAKMASELDVDVHPIGGVVPLMEKYEFSSLVDIVMNVKMNLIAARPVHLFGCGHPMLFPLAALMGCDLFDSASYAKFAADDRLMFPWGTRKLADLYEMPSCSLASTGLTINEIKKMEDKERVHILAKHNLLTSFSEIRRVKQAIREGSLWELVELRSHCHPNLMKAMEKLREYREYLSKYEPMFRKRGFSVVSEKSPDRPIVHLISKRIPKSDECFVHPLFGSTPRSLSQTQPVAQLPNFEGGRTMEWNEERIVEVIDFQFGKGLGKKILGRNIECIFSEKTGRLRNINRNGRHILSLRPREGRFTLKKEGAIELHKQTKYPSNRVVVEEETAEFNKEGKSVFCQFVLDVDKDLRPMDECLIVTEKDELVAFGQLRVSPCEIEQKQRGYAVRVSEGM</sequence>
<comment type="pathway">
    <text evidence="1 7">tRNA modification; archaeosine-tRNA biosynthesis.</text>
</comment>
<dbReference type="GO" id="GO:0003723">
    <property type="term" value="F:RNA binding"/>
    <property type="evidence" value="ECO:0007669"/>
    <property type="project" value="InterPro"/>
</dbReference>
<dbReference type="SUPFAM" id="SSF88697">
    <property type="entry name" value="PUA domain-like"/>
    <property type="match status" value="1"/>
</dbReference>
<keyword evidence="6 7" id="KW-0862">Zinc</keyword>
<dbReference type="InterPro" id="IPR038250">
    <property type="entry name" value="TGT_C2_sf"/>
</dbReference>
<evidence type="ECO:0000313" key="9">
    <source>
        <dbReference type="EMBL" id="OIR14442.1"/>
    </source>
</evidence>
<protein>
    <recommendedName>
        <fullName evidence="7">tRNA-guanine(15) transglycosylase</fullName>
        <ecNumber evidence="7">2.4.2.48</ecNumber>
    </recommendedName>
    <alternativeName>
        <fullName evidence="7">7-cyano-7-deazaguanine tRNA-ribosyltransferase</fullName>
    </alternativeName>
    <alternativeName>
        <fullName evidence="7">Archaeal tRNA-guanine transglycosylase</fullName>
    </alternativeName>
</protein>
<dbReference type="UniPathway" id="UPA00393"/>
<dbReference type="InterPro" id="IPR029402">
    <property type="entry name" value="TGT_C2"/>
</dbReference>
<dbReference type="Pfam" id="PF01702">
    <property type="entry name" value="TGT"/>
    <property type="match status" value="1"/>
</dbReference>
<accession>A0A1J5T0S0</accession>
<dbReference type="InterPro" id="IPR036511">
    <property type="entry name" value="TGT-like_sf"/>
</dbReference>
<dbReference type="SMART" id="SM00359">
    <property type="entry name" value="PUA"/>
    <property type="match status" value="1"/>
</dbReference>
<dbReference type="PANTHER" id="PTHR46499">
    <property type="entry name" value="QUEUINE TRNA-RIBOSYLTRANSFERASE"/>
    <property type="match status" value="1"/>
</dbReference>
<comment type="catalytic activity">
    <reaction evidence="7">
        <text>guanosine(15) in tRNA + 7-cyano-7-carbaguanine = 7-cyano-7-carbaguanosine(15) in tRNA + guanine</text>
        <dbReference type="Rhea" id="RHEA:43164"/>
        <dbReference type="Rhea" id="RHEA-COMP:10371"/>
        <dbReference type="Rhea" id="RHEA-COMP:10372"/>
        <dbReference type="ChEBI" id="CHEBI:16235"/>
        <dbReference type="ChEBI" id="CHEBI:45075"/>
        <dbReference type="ChEBI" id="CHEBI:74269"/>
        <dbReference type="ChEBI" id="CHEBI:82850"/>
        <dbReference type="EC" id="2.4.2.48"/>
    </reaction>
</comment>
<dbReference type="CDD" id="cd21149">
    <property type="entry name" value="PUA_archaeosine_TGT"/>
    <property type="match status" value="1"/>
</dbReference>
<dbReference type="InterPro" id="IPR050076">
    <property type="entry name" value="ArchSynthase1/Queuine_TRR"/>
</dbReference>
<dbReference type="Gene3D" id="3.20.20.105">
    <property type="entry name" value="Queuine tRNA-ribosyltransferase-like"/>
    <property type="match status" value="1"/>
</dbReference>
<gene>
    <name evidence="7" type="primary">tgtA</name>
    <name evidence="9" type="ORF">BEU04_02930</name>
</gene>
<comment type="cofactor">
    <cofactor evidence="7">
        <name>Zn(2+)</name>
        <dbReference type="ChEBI" id="CHEBI:29105"/>
    </cofactor>
    <text evidence="7">Binds 1 zinc ion per subunit.</text>
</comment>
<keyword evidence="2 7" id="KW-0328">Glycosyltransferase</keyword>
<dbReference type="GO" id="GO:0005737">
    <property type="term" value="C:cytoplasm"/>
    <property type="evidence" value="ECO:0007669"/>
    <property type="project" value="TreeGrafter"/>
</dbReference>
<keyword evidence="4 7" id="KW-0819">tRNA processing</keyword>
<dbReference type="InterPro" id="IPR004521">
    <property type="entry name" value="Uncharacterised_CHP00451"/>
</dbReference>
<dbReference type="GO" id="GO:0016763">
    <property type="term" value="F:pentosyltransferase activity"/>
    <property type="evidence" value="ECO:0007669"/>
    <property type="project" value="UniProtKB-UniRule"/>
</dbReference>
<comment type="caution">
    <text evidence="7">Lacks conserved residue(s) required for the propagation of feature annotation.</text>
</comment>
<keyword evidence="5 7" id="KW-0479">Metal-binding</keyword>
<dbReference type="PROSITE" id="PS50890">
    <property type="entry name" value="PUA"/>
    <property type="match status" value="1"/>
</dbReference>
<feature type="binding site" evidence="7">
    <location>
        <position position="180"/>
    </location>
    <ligand>
        <name>substrate</name>
    </ligand>
</feature>
<evidence type="ECO:0000256" key="6">
    <source>
        <dbReference type="ARBA" id="ARBA00022833"/>
    </source>
</evidence>
<dbReference type="GO" id="GO:0002099">
    <property type="term" value="P:tRNA wobble guanine modification"/>
    <property type="evidence" value="ECO:0007669"/>
    <property type="project" value="TreeGrafter"/>
</dbReference>
<evidence type="ECO:0000256" key="4">
    <source>
        <dbReference type="ARBA" id="ARBA00022694"/>
    </source>
</evidence>
<dbReference type="NCBIfam" id="TIGR00432">
    <property type="entry name" value="arcsn_tRNA_tgt"/>
    <property type="match status" value="1"/>
</dbReference>
<dbReference type="Pfam" id="PF01472">
    <property type="entry name" value="PUA"/>
    <property type="match status" value="1"/>
</dbReference>
<dbReference type="NCBIfam" id="TIGR00451">
    <property type="entry name" value="unchar_dom_2"/>
    <property type="match status" value="1"/>
</dbReference>
<feature type="binding site" evidence="7">
    <location>
        <position position="264"/>
    </location>
    <ligand>
        <name>Zn(2+)</name>
        <dbReference type="ChEBI" id="CHEBI:29105"/>
    </ligand>
</feature>
<dbReference type="EMBL" id="MIYU01000019">
    <property type="protein sequence ID" value="OIR14442.1"/>
    <property type="molecule type" value="Genomic_DNA"/>
</dbReference>
<dbReference type="Proteomes" id="UP000183815">
    <property type="component" value="Unassembled WGS sequence"/>
</dbReference>
<comment type="function">
    <text evidence="7">Exchanges the guanine residue with 7-cyano-7-deazaguanine (preQ0) at position 15 in the dihydrouridine loop (D-loop) of archaeal tRNAs.</text>
</comment>
<dbReference type="InterPro" id="IPR015947">
    <property type="entry name" value="PUA-like_sf"/>
</dbReference>
<reference evidence="9 10" key="1">
    <citation type="submission" date="2016-08" db="EMBL/GenBank/DDBJ databases">
        <title>New Insights into Marine Group III Euryarchaeota, from dark to light.</title>
        <authorList>
            <person name="Haro-Moreno J.M."/>
            <person name="Rodriguez-Valera F."/>
            <person name="Lopez-Garcia P."/>
            <person name="Moreira D."/>
            <person name="Martin-Cuadrado A.B."/>
        </authorList>
    </citation>
    <scope>NUCLEOTIDE SEQUENCE [LARGE SCALE GENOMIC DNA]</scope>
    <source>
        <strain evidence="9">CG-Bathy1</strain>
    </source>
</reference>
<proteinExistence type="inferred from homology"/>
<dbReference type="Gene3D" id="2.30.130.10">
    <property type="entry name" value="PUA domain"/>
    <property type="match status" value="1"/>
</dbReference>
<dbReference type="Gene3D" id="3.10.450.90">
    <property type="entry name" value="ArcTGT, C2 domain"/>
    <property type="match status" value="1"/>
</dbReference>
<evidence type="ECO:0000313" key="10">
    <source>
        <dbReference type="Proteomes" id="UP000183815"/>
    </source>
</evidence>
<evidence type="ECO:0000256" key="3">
    <source>
        <dbReference type="ARBA" id="ARBA00022679"/>
    </source>
</evidence>
<dbReference type="InterPro" id="IPR004804">
    <property type="entry name" value="TgtA"/>
</dbReference>
<dbReference type="NCBIfam" id="TIGR00449">
    <property type="entry name" value="tgt_general"/>
    <property type="match status" value="1"/>
</dbReference>
<feature type="domain" description="PUA" evidence="8">
    <location>
        <begin position="487"/>
        <end position="560"/>
    </location>
</feature>
<dbReference type="InterPro" id="IPR002478">
    <property type="entry name" value="PUA"/>
</dbReference>
<dbReference type="EC" id="2.4.2.48" evidence="7"/>
<dbReference type="SUPFAM" id="SSF51713">
    <property type="entry name" value="tRNA-guanine transglycosylase"/>
    <property type="match status" value="1"/>
</dbReference>
<evidence type="ECO:0000256" key="1">
    <source>
        <dbReference type="ARBA" id="ARBA00005030"/>
    </source>
</evidence>
<dbReference type="Pfam" id="PF14810">
    <property type="entry name" value="TGT_C2"/>
    <property type="match status" value="1"/>
</dbReference>
<evidence type="ECO:0000256" key="2">
    <source>
        <dbReference type="ARBA" id="ARBA00022676"/>
    </source>
</evidence>
<dbReference type="InterPro" id="IPR002616">
    <property type="entry name" value="tRNA_ribo_trans-like"/>
</dbReference>
<dbReference type="PANTHER" id="PTHR46499:SF1">
    <property type="entry name" value="QUEUINE TRNA-RIBOSYLTRANSFERASE"/>
    <property type="match status" value="1"/>
</dbReference>